<feature type="region of interest" description="Disordered" evidence="1">
    <location>
        <begin position="1"/>
        <end position="294"/>
    </location>
</feature>
<feature type="region of interest" description="Disordered" evidence="1">
    <location>
        <begin position="307"/>
        <end position="348"/>
    </location>
</feature>
<proteinExistence type="predicted"/>
<sequence>MVHWDVLEDCLVGSKGERGRDEGRPGKGGGGEEGDQSVTTKSPTLDVDTPHGASSVLEPRESSVGLKDPGTALLVPKQQAGIPSDERRDERTRVMVQTVPQVVQTASLGTQPREPESTGTQTTSLGTQPREPESTGTQTTSLGTQPREPESTGTQTTSLGTQPGEPESTGTQTTSLETHLETQPGEPESTGTQTTSLETRPGEPESTGTQTTSLETRPGEPESTGTQTTILETRPGEPESTGTQTTSLETRPGEPESTGPGVIPAGLVQGAAGHGQGPAEREGEGKESPREMQGCWESWARRRQLKSPCAGMPQGPCPDSAPTAVPRSGSWRVPLANWRQPEPAGKWI</sequence>
<protein>
    <submittedName>
        <fullName evidence="2">Uncharacterized protein</fullName>
    </submittedName>
</protein>
<feature type="compositionally biased region" description="Low complexity" evidence="1">
    <location>
        <begin position="117"/>
        <end position="162"/>
    </location>
</feature>
<dbReference type="Ensembl" id="ENSMUNT00000032121.1">
    <property type="protein sequence ID" value="ENSMUNP00000026035.1"/>
    <property type="gene ID" value="ENSMUNG00000018800.1"/>
</dbReference>
<name>A0A8V5GPS3_MELUD</name>
<feature type="compositionally biased region" description="Polar residues" evidence="1">
    <location>
        <begin position="240"/>
        <end position="249"/>
    </location>
</feature>
<dbReference type="AlphaFoldDB" id="A0A8V5GPS3"/>
<reference evidence="2" key="2">
    <citation type="submission" date="2025-08" db="UniProtKB">
        <authorList>
            <consortium name="Ensembl"/>
        </authorList>
    </citation>
    <scope>IDENTIFICATION</scope>
</reference>
<feature type="compositionally biased region" description="Low complexity" evidence="1">
    <location>
        <begin position="94"/>
        <end position="105"/>
    </location>
</feature>
<accession>A0A8V5GPS3</accession>
<evidence type="ECO:0000313" key="2">
    <source>
        <dbReference type="Ensembl" id="ENSMUNP00000026035.1"/>
    </source>
</evidence>
<feature type="compositionally biased region" description="Polar residues" evidence="1">
    <location>
        <begin position="189"/>
        <end position="198"/>
    </location>
</feature>
<keyword evidence="3" id="KW-1185">Reference proteome</keyword>
<feature type="compositionally biased region" description="Basic and acidic residues" evidence="1">
    <location>
        <begin position="15"/>
        <end position="25"/>
    </location>
</feature>
<evidence type="ECO:0000313" key="3">
    <source>
        <dbReference type="Proteomes" id="UP000694405"/>
    </source>
</evidence>
<reference evidence="2" key="1">
    <citation type="submission" date="2020-03" db="EMBL/GenBank/DDBJ databases">
        <title>Melopsittacus undulatus (budgerigar) genome, bMelUnd1, maternal haplotype with Z.</title>
        <authorList>
            <person name="Gedman G."/>
            <person name="Mountcastle J."/>
            <person name="Haase B."/>
            <person name="Formenti G."/>
            <person name="Wright T."/>
            <person name="Apodaca J."/>
            <person name="Pelan S."/>
            <person name="Chow W."/>
            <person name="Rhie A."/>
            <person name="Howe K."/>
            <person name="Fedrigo O."/>
            <person name="Jarvis E.D."/>
        </authorList>
    </citation>
    <scope>NUCLEOTIDE SEQUENCE [LARGE SCALE GENOMIC DNA]</scope>
</reference>
<feature type="compositionally biased region" description="Basic and acidic residues" evidence="1">
    <location>
        <begin position="84"/>
        <end position="93"/>
    </location>
</feature>
<feature type="compositionally biased region" description="Polar residues" evidence="1">
    <location>
        <begin position="206"/>
        <end position="215"/>
    </location>
</feature>
<feature type="compositionally biased region" description="Basic and acidic residues" evidence="1">
    <location>
        <begin position="279"/>
        <end position="290"/>
    </location>
</feature>
<organism evidence="2 3">
    <name type="scientific">Melopsittacus undulatus</name>
    <name type="common">Budgerigar</name>
    <name type="synonym">Psittacus undulatus</name>
    <dbReference type="NCBI Taxonomy" id="13146"/>
    <lineage>
        <taxon>Eukaryota</taxon>
        <taxon>Metazoa</taxon>
        <taxon>Chordata</taxon>
        <taxon>Craniata</taxon>
        <taxon>Vertebrata</taxon>
        <taxon>Euteleostomi</taxon>
        <taxon>Archelosauria</taxon>
        <taxon>Archosauria</taxon>
        <taxon>Dinosauria</taxon>
        <taxon>Saurischia</taxon>
        <taxon>Theropoda</taxon>
        <taxon>Coelurosauria</taxon>
        <taxon>Aves</taxon>
        <taxon>Neognathae</taxon>
        <taxon>Neoaves</taxon>
        <taxon>Telluraves</taxon>
        <taxon>Australaves</taxon>
        <taxon>Psittaciformes</taxon>
        <taxon>Psittaculidae</taxon>
        <taxon>Melopsittacus</taxon>
    </lineage>
</organism>
<dbReference type="Proteomes" id="UP000694405">
    <property type="component" value="Unassembled WGS sequence"/>
</dbReference>
<evidence type="ECO:0000256" key="1">
    <source>
        <dbReference type="SAM" id="MobiDB-lite"/>
    </source>
</evidence>
<feature type="compositionally biased region" description="Polar residues" evidence="1">
    <location>
        <begin position="168"/>
        <end position="177"/>
    </location>
</feature>
<reference evidence="2" key="3">
    <citation type="submission" date="2025-09" db="UniProtKB">
        <authorList>
            <consortium name="Ensembl"/>
        </authorList>
    </citation>
    <scope>IDENTIFICATION</scope>
</reference>